<dbReference type="EMBL" id="LR796892">
    <property type="protein sequence ID" value="CAB4173393.1"/>
    <property type="molecule type" value="Genomic_DNA"/>
</dbReference>
<dbReference type="EMBL" id="LR796982">
    <property type="protein sequence ID" value="CAB4179696.1"/>
    <property type="molecule type" value="Genomic_DNA"/>
</dbReference>
<sequence length="74" mass="8030">MAKTKVVQGEVIAPFNCWRCLKKLADAAGPGTRQRCRGCGAQNQAPTLEEARQITPPEDATRPSALEALHRAED</sequence>
<evidence type="ECO:0000313" key="3">
    <source>
        <dbReference type="EMBL" id="CAB4173393.1"/>
    </source>
</evidence>
<proteinExistence type="predicted"/>
<dbReference type="EMBL" id="LR796797">
    <property type="protein sequence ID" value="CAB4166859.1"/>
    <property type="molecule type" value="Genomic_DNA"/>
</dbReference>
<dbReference type="EMBL" id="LR797436">
    <property type="protein sequence ID" value="CAB4215914.1"/>
    <property type="molecule type" value="Genomic_DNA"/>
</dbReference>
<feature type="region of interest" description="Disordered" evidence="1">
    <location>
        <begin position="47"/>
        <end position="74"/>
    </location>
</feature>
<gene>
    <name evidence="4" type="ORF">UFOVP1023_53</name>
    <name evidence="5" type="ORF">UFOVP1383_24</name>
    <name evidence="6" type="ORF">UFOVP1477_24</name>
    <name evidence="2" type="ORF">UFOVP848_17</name>
    <name evidence="3" type="ORF">UFOVP945_48</name>
</gene>
<evidence type="ECO:0000313" key="4">
    <source>
        <dbReference type="EMBL" id="CAB4179696.1"/>
    </source>
</evidence>
<reference evidence="6" key="1">
    <citation type="submission" date="2020-05" db="EMBL/GenBank/DDBJ databases">
        <authorList>
            <person name="Chiriac C."/>
            <person name="Salcher M."/>
            <person name="Ghai R."/>
            <person name="Kavagutti S V."/>
        </authorList>
    </citation>
    <scope>NUCLEOTIDE SEQUENCE</scope>
</reference>
<accession>A0A6J5SMX9</accession>
<protein>
    <submittedName>
        <fullName evidence="6">Uncharacterized protein</fullName>
    </submittedName>
</protein>
<dbReference type="EMBL" id="LR797339">
    <property type="protein sequence ID" value="CAB4204028.1"/>
    <property type="molecule type" value="Genomic_DNA"/>
</dbReference>
<organism evidence="6">
    <name type="scientific">uncultured Caudovirales phage</name>
    <dbReference type="NCBI Taxonomy" id="2100421"/>
    <lineage>
        <taxon>Viruses</taxon>
        <taxon>Duplodnaviria</taxon>
        <taxon>Heunggongvirae</taxon>
        <taxon>Uroviricota</taxon>
        <taxon>Caudoviricetes</taxon>
        <taxon>Peduoviridae</taxon>
        <taxon>Maltschvirus</taxon>
        <taxon>Maltschvirus maltsch</taxon>
    </lineage>
</organism>
<evidence type="ECO:0000313" key="6">
    <source>
        <dbReference type="EMBL" id="CAB4215914.1"/>
    </source>
</evidence>
<name>A0A6J5SMX9_9CAUD</name>
<evidence type="ECO:0000256" key="1">
    <source>
        <dbReference type="SAM" id="MobiDB-lite"/>
    </source>
</evidence>
<evidence type="ECO:0000313" key="5">
    <source>
        <dbReference type="EMBL" id="CAB4204028.1"/>
    </source>
</evidence>
<evidence type="ECO:0000313" key="2">
    <source>
        <dbReference type="EMBL" id="CAB4166859.1"/>
    </source>
</evidence>